<gene>
    <name evidence="1" type="ORF">METZ01_LOCUS289913</name>
</gene>
<proteinExistence type="predicted"/>
<reference evidence="1" key="1">
    <citation type="submission" date="2018-05" db="EMBL/GenBank/DDBJ databases">
        <authorList>
            <person name="Lanie J.A."/>
            <person name="Ng W.-L."/>
            <person name="Kazmierczak K.M."/>
            <person name="Andrzejewski T.M."/>
            <person name="Davidsen T.M."/>
            <person name="Wayne K.J."/>
            <person name="Tettelin H."/>
            <person name="Glass J.I."/>
            <person name="Rusch D."/>
            <person name="Podicherti R."/>
            <person name="Tsui H.-C.T."/>
            <person name="Winkler M.E."/>
        </authorList>
    </citation>
    <scope>NUCLEOTIDE SEQUENCE</scope>
</reference>
<dbReference type="EMBL" id="UINC01087582">
    <property type="protein sequence ID" value="SVC37059.1"/>
    <property type="molecule type" value="Genomic_DNA"/>
</dbReference>
<evidence type="ECO:0000313" key="1">
    <source>
        <dbReference type="EMBL" id="SVC37059.1"/>
    </source>
</evidence>
<accession>A0A382LK37</accession>
<protein>
    <submittedName>
        <fullName evidence="1">Uncharacterized protein</fullName>
    </submittedName>
</protein>
<organism evidence="1">
    <name type="scientific">marine metagenome</name>
    <dbReference type="NCBI Taxonomy" id="408172"/>
    <lineage>
        <taxon>unclassified sequences</taxon>
        <taxon>metagenomes</taxon>
        <taxon>ecological metagenomes</taxon>
    </lineage>
</organism>
<feature type="non-terminal residue" evidence="1">
    <location>
        <position position="30"/>
    </location>
</feature>
<name>A0A382LK37_9ZZZZ</name>
<dbReference type="AlphaFoldDB" id="A0A382LK37"/>
<sequence>MLDGFSLHSHPCVIPASARSEFYREEFAKH</sequence>